<dbReference type="GO" id="GO:0009507">
    <property type="term" value="C:chloroplast"/>
    <property type="evidence" value="ECO:0007669"/>
    <property type="project" value="TreeGrafter"/>
</dbReference>
<reference evidence="4 5" key="1">
    <citation type="journal article" date="2024" name="Science">
        <title>Giant polyketide synthase enzymes in the biosynthesis of giant marine polyether toxins.</title>
        <authorList>
            <person name="Fallon T.R."/>
            <person name="Shende V.V."/>
            <person name="Wierzbicki I.H."/>
            <person name="Pendleton A.L."/>
            <person name="Watervoot N.F."/>
            <person name="Auber R.P."/>
            <person name="Gonzalez D.J."/>
            <person name="Wisecaver J.H."/>
            <person name="Moore B.S."/>
        </authorList>
    </citation>
    <scope>NUCLEOTIDE SEQUENCE [LARGE SCALE GENOMIC DNA]</scope>
    <source>
        <strain evidence="4 5">12B1</strain>
    </source>
</reference>
<sequence length="267" mass="28032">MVLAGGRIRALAAALCVVPSRAALLGTMRLCDPPHPASRSADALRKECDLTHTRGSGPGGQHRNKVSTAVVLRHTPTGLVGKAAESRSQTTNYDSAMFRLRIALALQLRSPPPRGGGSATATPAIADKVAAIRAQLGVDPAVPLPAAVAEASRTVGLEGGGAVGEVVDALLAQLAIEMPPTVPTVPPSELWAKRCKGGKMNINENHEDFPTILAEALDRIWATYDVRCAAQELGISQSQLVKLLKKEPQSLVLVNRLRAELGIPPLN</sequence>
<gene>
    <name evidence="4" type="ORF">AB1Y20_015126</name>
</gene>
<organism evidence="4 5">
    <name type="scientific">Prymnesium parvum</name>
    <name type="common">Toxic golden alga</name>
    <dbReference type="NCBI Taxonomy" id="97485"/>
    <lineage>
        <taxon>Eukaryota</taxon>
        <taxon>Haptista</taxon>
        <taxon>Haptophyta</taxon>
        <taxon>Prymnesiophyceae</taxon>
        <taxon>Prymnesiales</taxon>
        <taxon>Prymnesiaceae</taxon>
        <taxon>Prymnesium</taxon>
    </lineage>
</organism>
<dbReference type="AlphaFoldDB" id="A0AB34JXI7"/>
<keyword evidence="5" id="KW-1185">Reference proteome</keyword>
<dbReference type="PANTHER" id="PTHR43804:SF6">
    <property type="entry name" value="CLASS I PEPTIDE CHAIN RELEASE FACTOR"/>
    <property type="match status" value="1"/>
</dbReference>
<dbReference type="Pfam" id="PF00472">
    <property type="entry name" value="RF-1"/>
    <property type="match status" value="1"/>
</dbReference>
<feature type="domain" description="Prokaryotic-type class I peptide chain release factors" evidence="3">
    <location>
        <begin position="46"/>
        <end position="104"/>
    </location>
</feature>
<evidence type="ECO:0000313" key="4">
    <source>
        <dbReference type="EMBL" id="KAL1526414.1"/>
    </source>
</evidence>
<dbReference type="Gene3D" id="3.30.160.20">
    <property type="match status" value="1"/>
</dbReference>
<evidence type="ECO:0000313" key="5">
    <source>
        <dbReference type="Proteomes" id="UP001515480"/>
    </source>
</evidence>
<comment type="similarity">
    <text evidence="1">Belongs to the prokaryotic/mitochondrial release factor family.</text>
</comment>
<comment type="caution">
    <text evidence="4">The sequence shown here is derived from an EMBL/GenBank/DDBJ whole genome shotgun (WGS) entry which is preliminary data.</text>
</comment>
<evidence type="ECO:0000259" key="3">
    <source>
        <dbReference type="Pfam" id="PF00472"/>
    </source>
</evidence>
<dbReference type="InterPro" id="IPR000352">
    <property type="entry name" value="Pep_chain_release_fac_I"/>
</dbReference>
<keyword evidence="2" id="KW-0732">Signal</keyword>
<dbReference type="InterPro" id="IPR050057">
    <property type="entry name" value="Prokaryotic/Mito_RF"/>
</dbReference>
<evidence type="ECO:0000256" key="2">
    <source>
        <dbReference type="SAM" id="SignalP"/>
    </source>
</evidence>
<feature type="signal peptide" evidence="2">
    <location>
        <begin position="1"/>
        <end position="22"/>
    </location>
</feature>
<proteinExistence type="inferred from homology"/>
<dbReference type="EMBL" id="JBGBPQ010000003">
    <property type="protein sequence ID" value="KAL1526414.1"/>
    <property type="molecule type" value="Genomic_DNA"/>
</dbReference>
<name>A0AB34JXI7_PRYPA</name>
<dbReference type="InterPro" id="IPR045853">
    <property type="entry name" value="Pep_chain_release_fac_I_sf"/>
</dbReference>
<dbReference type="SUPFAM" id="SSF75620">
    <property type="entry name" value="Release factor"/>
    <property type="match status" value="1"/>
</dbReference>
<evidence type="ECO:0000256" key="1">
    <source>
        <dbReference type="ARBA" id="ARBA00010835"/>
    </source>
</evidence>
<protein>
    <recommendedName>
        <fullName evidence="3">Prokaryotic-type class I peptide chain release factors domain-containing protein</fullName>
    </recommendedName>
</protein>
<feature type="chain" id="PRO_5044225288" description="Prokaryotic-type class I peptide chain release factors domain-containing protein" evidence="2">
    <location>
        <begin position="23"/>
        <end position="267"/>
    </location>
</feature>
<dbReference type="PANTHER" id="PTHR43804">
    <property type="entry name" value="LD18447P"/>
    <property type="match status" value="1"/>
</dbReference>
<dbReference type="GO" id="GO:0003747">
    <property type="term" value="F:translation release factor activity"/>
    <property type="evidence" value="ECO:0007669"/>
    <property type="project" value="InterPro"/>
</dbReference>
<accession>A0AB34JXI7</accession>
<dbReference type="Proteomes" id="UP001515480">
    <property type="component" value="Unassembled WGS sequence"/>
</dbReference>